<dbReference type="WBParaSite" id="PS1159_v2.g5388.t1">
    <property type="protein sequence ID" value="PS1159_v2.g5388.t1"/>
    <property type="gene ID" value="PS1159_v2.g5388"/>
</dbReference>
<evidence type="ECO:0000313" key="2">
    <source>
        <dbReference type="WBParaSite" id="PS1159_v2.g5388.t1"/>
    </source>
</evidence>
<evidence type="ECO:0000313" key="1">
    <source>
        <dbReference type="Proteomes" id="UP000887580"/>
    </source>
</evidence>
<name>A0AC35GIF9_9BILA</name>
<organism evidence="1 2">
    <name type="scientific">Panagrolaimus sp. PS1159</name>
    <dbReference type="NCBI Taxonomy" id="55785"/>
    <lineage>
        <taxon>Eukaryota</taxon>
        <taxon>Metazoa</taxon>
        <taxon>Ecdysozoa</taxon>
        <taxon>Nematoda</taxon>
        <taxon>Chromadorea</taxon>
        <taxon>Rhabditida</taxon>
        <taxon>Tylenchina</taxon>
        <taxon>Panagrolaimomorpha</taxon>
        <taxon>Panagrolaimoidea</taxon>
        <taxon>Panagrolaimidae</taxon>
        <taxon>Panagrolaimus</taxon>
    </lineage>
</organism>
<sequence>MPLIPPIKRKKLVVTGYGPFGNYSENPSSVIVKNLKETGLPDDLKLDYELETHLLDVAYDKADTFICDNVQKKPAHFYIHIGVHPFKKIVKLEQQSCSDGYCREDINGTCPSNNQACVAPTCGTTEKLQSSFDCEKAVNNIKPKFADSSIIIESSIDPGNYLCGYIFYCTLKANNGKSLFIHIPTFDETSKPEIVQKIVEEIIREIIFIMPKRRHEEVSENLDDTLPNEAAPKKTRFAAEIGENGVPDKIEYWVVRKPKNIKASDLPTFRLPKRLPAEDKEVQRTDRENEFLNVKFSEVSKQMFYVNRENALTSSSGKIRMKPTSEIKGMIFMQPKDDETDVGHLPPEEDFLNPENCTESSEMPFKIPKIRRRPFSGKSEPSERVKAFGSNVIKKKSKKKKN</sequence>
<reference evidence="2" key="1">
    <citation type="submission" date="2022-11" db="UniProtKB">
        <authorList>
            <consortium name="WormBaseParasite"/>
        </authorList>
    </citation>
    <scope>IDENTIFICATION</scope>
</reference>
<accession>A0AC35GIF9</accession>
<dbReference type="Proteomes" id="UP000887580">
    <property type="component" value="Unplaced"/>
</dbReference>
<proteinExistence type="predicted"/>
<protein>
    <submittedName>
        <fullName evidence="2">Peptidase C15, pyroglutamyl peptidase I-like protein</fullName>
    </submittedName>
</protein>